<comment type="catalytic activity">
    <reaction evidence="6">
        <text>Hydrolysis of alkylated DNA, releasing 3-methyladenine.</text>
        <dbReference type="EC" id="3.2.2.20"/>
    </reaction>
</comment>
<keyword evidence="3" id="KW-0378">Hydrolase</keyword>
<keyword evidence="5" id="KW-0234">DNA repair</keyword>
<evidence type="ECO:0000256" key="1">
    <source>
        <dbReference type="ARBA" id="ARBA00022723"/>
    </source>
</evidence>
<evidence type="ECO:0000256" key="2">
    <source>
        <dbReference type="ARBA" id="ARBA00022763"/>
    </source>
</evidence>
<organism evidence="10 11">
    <name type="scientific">Fischerella thermalis CCMEE 5330</name>
    <dbReference type="NCBI Taxonomy" id="2019670"/>
    <lineage>
        <taxon>Bacteria</taxon>
        <taxon>Bacillati</taxon>
        <taxon>Cyanobacteriota</taxon>
        <taxon>Cyanophyceae</taxon>
        <taxon>Nostocales</taxon>
        <taxon>Hapalosiphonaceae</taxon>
        <taxon>Fischerella</taxon>
    </lineage>
</organism>
<comment type="caution">
    <text evidence="10">The sequence shown here is derived from an EMBL/GenBank/DDBJ whole genome shotgun (WGS) entry which is preliminary data.</text>
</comment>
<evidence type="ECO:0000256" key="4">
    <source>
        <dbReference type="ARBA" id="ARBA00022833"/>
    </source>
</evidence>
<dbReference type="InterPro" id="IPR005019">
    <property type="entry name" value="Adenine_glyco"/>
</dbReference>
<evidence type="ECO:0000256" key="8">
    <source>
        <dbReference type="ARBA" id="ARBA00066766"/>
    </source>
</evidence>
<dbReference type="PANTHER" id="PTHR31116">
    <property type="entry name" value="OS04G0501200 PROTEIN"/>
    <property type="match status" value="1"/>
</dbReference>
<dbReference type="Pfam" id="PF03352">
    <property type="entry name" value="Adenine_glyco"/>
    <property type="match status" value="1"/>
</dbReference>
<feature type="binding site" evidence="9">
    <location>
        <position position="20"/>
    </location>
    <ligand>
        <name>Zn(2+)</name>
        <dbReference type="ChEBI" id="CHEBI:29105"/>
    </ligand>
</feature>
<keyword evidence="1 9" id="KW-0479">Metal-binding</keyword>
<dbReference type="AlphaFoldDB" id="A0A2N6MNU7"/>
<comment type="function">
    <text evidence="7">Hydrolysis of the deoxyribose N-glycosidic bond to excise 3-methyladenine from the damaged DNA polymer formed by alkylation lesions.</text>
</comment>
<proteinExistence type="predicted"/>
<dbReference type="InterPro" id="IPR004597">
    <property type="entry name" value="Tag"/>
</dbReference>
<dbReference type="GO" id="GO:0006284">
    <property type="term" value="P:base-excision repair"/>
    <property type="evidence" value="ECO:0007669"/>
    <property type="project" value="InterPro"/>
</dbReference>
<gene>
    <name evidence="10" type="ORF">CEN41_01370</name>
</gene>
<dbReference type="GO" id="GO:0046872">
    <property type="term" value="F:metal ion binding"/>
    <property type="evidence" value="ECO:0007669"/>
    <property type="project" value="UniProtKB-KW"/>
</dbReference>
<dbReference type="Gene3D" id="1.10.340.30">
    <property type="entry name" value="Hypothetical protein, domain 2"/>
    <property type="match status" value="1"/>
</dbReference>
<name>A0A2N6MNU7_9CYAN</name>
<keyword evidence="4 9" id="KW-0862">Zinc</keyword>
<protein>
    <recommendedName>
        <fullName evidence="8">DNA-3-methyladenine glycosylase I</fullName>
        <ecNumber evidence="8">3.2.2.20</ecNumber>
    </recommendedName>
</protein>
<dbReference type="Proteomes" id="UP000234966">
    <property type="component" value="Unassembled WGS sequence"/>
</dbReference>
<evidence type="ECO:0000256" key="5">
    <source>
        <dbReference type="ARBA" id="ARBA00023204"/>
    </source>
</evidence>
<keyword evidence="2" id="KW-0227">DNA damage</keyword>
<dbReference type="NCBIfam" id="TIGR00624">
    <property type="entry name" value="tag"/>
    <property type="match status" value="1"/>
</dbReference>
<feature type="binding site" evidence="9">
    <location>
        <position position="182"/>
    </location>
    <ligand>
        <name>Zn(2+)</name>
        <dbReference type="ChEBI" id="CHEBI:29105"/>
    </ligand>
</feature>
<reference evidence="10 11" key="1">
    <citation type="submission" date="2017-07" db="EMBL/GenBank/DDBJ databases">
        <title>Genomes of Fischerella (Mastigocladus) sp. strains.</title>
        <authorList>
            <person name="Miller S.R."/>
        </authorList>
    </citation>
    <scope>NUCLEOTIDE SEQUENCE [LARGE SCALE GENOMIC DNA]</scope>
    <source>
        <strain evidence="10 11">CCMEE 5330</strain>
    </source>
</reference>
<dbReference type="InterPro" id="IPR011257">
    <property type="entry name" value="DNA_glycosylase"/>
</dbReference>
<evidence type="ECO:0000313" key="10">
    <source>
        <dbReference type="EMBL" id="PMB48402.1"/>
    </source>
</evidence>
<evidence type="ECO:0000256" key="9">
    <source>
        <dbReference type="PIRSR" id="PIRSR604597-1"/>
    </source>
</evidence>
<evidence type="ECO:0000256" key="3">
    <source>
        <dbReference type="ARBA" id="ARBA00022801"/>
    </source>
</evidence>
<dbReference type="GO" id="GO:0008725">
    <property type="term" value="F:DNA-3-methyladenine glycosylase activity"/>
    <property type="evidence" value="ECO:0007669"/>
    <property type="project" value="UniProtKB-EC"/>
</dbReference>
<dbReference type="FunFam" id="1.10.340.30:FF:000009">
    <property type="entry name" value="DNA-3-methyladenine glycosylase I"/>
    <property type="match status" value="1"/>
</dbReference>
<evidence type="ECO:0000256" key="7">
    <source>
        <dbReference type="ARBA" id="ARBA00057608"/>
    </source>
</evidence>
<accession>A0A2N6MNU7</accession>
<evidence type="ECO:0000313" key="11">
    <source>
        <dbReference type="Proteomes" id="UP000234966"/>
    </source>
</evidence>
<dbReference type="SUPFAM" id="SSF48150">
    <property type="entry name" value="DNA-glycosylase"/>
    <property type="match status" value="1"/>
</dbReference>
<evidence type="ECO:0000256" key="6">
    <source>
        <dbReference type="ARBA" id="ARBA00052558"/>
    </source>
</evidence>
<feature type="binding site" evidence="9">
    <location>
        <position position="7"/>
    </location>
    <ligand>
        <name>Zn(2+)</name>
        <dbReference type="ChEBI" id="CHEBI:29105"/>
    </ligand>
</feature>
<feature type="binding site" evidence="9">
    <location>
        <position position="178"/>
    </location>
    <ligand>
        <name>Zn(2+)</name>
        <dbReference type="ChEBI" id="CHEBI:29105"/>
    </ligand>
</feature>
<sequence length="194" mass="21920">MTELVRCPWCGSDPVYVAYHDDEWGVPLHDDRALFEYLCLEGAEAGLSWITVLRKRPRYREVFDNFEIATVAAYDEAKIADLAADAGIIRSRPKIESHVNNARRTLEIQAKYGSLDAFLWQFVEGRPIQNAFRMVDELPAETPQSLAMSKALKKHGFTFVGGRVCYALMQAVGMVNDHLTSCFRYEQVKALSGP</sequence>
<dbReference type="EC" id="3.2.2.20" evidence="8"/>
<dbReference type="EMBL" id="NMQI01000029">
    <property type="protein sequence ID" value="PMB48402.1"/>
    <property type="molecule type" value="Genomic_DNA"/>
</dbReference>
<dbReference type="PANTHER" id="PTHR31116:SF29">
    <property type="entry name" value="DNA GLYCOSYLASE SUPERFAMILY PROTEIN"/>
    <property type="match status" value="1"/>
</dbReference>